<evidence type="ECO:0000256" key="3">
    <source>
        <dbReference type="SAM" id="MobiDB-lite"/>
    </source>
</evidence>
<dbReference type="PANTHER" id="PTHR48025:SF1">
    <property type="entry name" value="RRM DOMAIN-CONTAINING PROTEIN"/>
    <property type="match status" value="1"/>
</dbReference>
<keyword evidence="1 2" id="KW-0694">RNA-binding</keyword>
<dbReference type="Proteomes" id="UP000023152">
    <property type="component" value="Unassembled WGS sequence"/>
</dbReference>
<dbReference type="Pfam" id="PF00076">
    <property type="entry name" value="RRM_1"/>
    <property type="match status" value="1"/>
</dbReference>
<dbReference type="InterPro" id="IPR012677">
    <property type="entry name" value="Nucleotide-bd_a/b_plait_sf"/>
</dbReference>
<dbReference type="OrthoDB" id="410044at2759"/>
<evidence type="ECO:0000256" key="2">
    <source>
        <dbReference type="PROSITE-ProRule" id="PRU00176"/>
    </source>
</evidence>
<sequence>MNTVSVSQINKYSSWPPVESEQYTMYHPMGWPVDPEYPYHLNNFLIPNTTPKIVPPSPLSTMTGTTPSSIPNPLSVAAAVASTTPNPLINPALAKICFDLGMMNPLVNPFINPAMNPLLNPLTNVPSGIPDGKQHALFVFHLPEDIDDHGLLQLFAPYGGIRANVMRHDTGRSRGFGFVHFNNRNDALIAIEMMNGHQIGRKRLRVSFKKDIGEGFNLNGEESPQDTKEDDNSNKEREPKIDSSM</sequence>
<proteinExistence type="predicted"/>
<dbReference type="SMART" id="SM00360">
    <property type="entry name" value="RRM"/>
    <property type="match status" value="1"/>
</dbReference>
<name>X6PD02_RETFI</name>
<reference evidence="5 6" key="1">
    <citation type="journal article" date="2013" name="Curr. Biol.">
        <title>The Genome of the Foraminiferan Reticulomyxa filosa.</title>
        <authorList>
            <person name="Glockner G."/>
            <person name="Hulsmann N."/>
            <person name="Schleicher M."/>
            <person name="Noegel A.A."/>
            <person name="Eichinger L."/>
            <person name="Gallinger C."/>
            <person name="Pawlowski J."/>
            <person name="Sierra R."/>
            <person name="Euteneuer U."/>
            <person name="Pillet L."/>
            <person name="Moustafa A."/>
            <person name="Platzer M."/>
            <person name="Groth M."/>
            <person name="Szafranski K."/>
            <person name="Schliwa M."/>
        </authorList>
    </citation>
    <scope>NUCLEOTIDE SEQUENCE [LARGE SCALE GENOMIC DNA]</scope>
</reference>
<dbReference type="AlphaFoldDB" id="X6PD02"/>
<feature type="compositionally biased region" description="Basic and acidic residues" evidence="3">
    <location>
        <begin position="225"/>
        <end position="245"/>
    </location>
</feature>
<dbReference type="SUPFAM" id="SSF54928">
    <property type="entry name" value="RNA-binding domain, RBD"/>
    <property type="match status" value="1"/>
</dbReference>
<organism evidence="5 6">
    <name type="scientific">Reticulomyxa filosa</name>
    <dbReference type="NCBI Taxonomy" id="46433"/>
    <lineage>
        <taxon>Eukaryota</taxon>
        <taxon>Sar</taxon>
        <taxon>Rhizaria</taxon>
        <taxon>Retaria</taxon>
        <taxon>Foraminifera</taxon>
        <taxon>Monothalamids</taxon>
        <taxon>Reticulomyxidae</taxon>
        <taxon>Reticulomyxa</taxon>
    </lineage>
</organism>
<evidence type="ECO:0000313" key="5">
    <source>
        <dbReference type="EMBL" id="ETO35929.1"/>
    </source>
</evidence>
<dbReference type="InterPro" id="IPR035979">
    <property type="entry name" value="RBD_domain_sf"/>
</dbReference>
<keyword evidence="6" id="KW-1185">Reference proteome</keyword>
<gene>
    <name evidence="5" type="ORF">RFI_01135</name>
</gene>
<accession>X6PD02</accession>
<comment type="caution">
    <text evidence="5">The sequence shown here is derived from an EMBL/GenBank/DDBJ whole genome shotgun (WGS) entry which is preliminary data.</text>
</comment>
<dbReference type="InterPro" id="IPR000504">
    <property type="entry name" value="RRM_dom"/>
</dbReference>
<evidence type="ECO:0000259" key="4">
    <source>
        <dbReference type="PROSITE" id="PS50102"/>
    </source>
</evidence>
<dbReference type="PROSITE" id="PS50102">
    <property type="entry name" value="RRM"/>
    <property type="match status" value="1"/>
</dbReference>
<dbReference type="GO" id="GO:0003729">
    <property type="term" value="F:mRNA binding"/>
    <property type="evidence" value="ECO:0007669"/>
    <property type="project" value="TreeGrafter"/>
</dbReference>
<evidence type="ECO:0000313" key="6">
    <source>
        <dbReference type="Proteomes" id="UP000023152"/>
    </source>
</evidence>
<feature type="domain" description="RRM" evidence="4">
    <location>
        <begin position="135"/>
        <end position="211"/>
    </location>
</feature>
<evidence type="ECO:0000256" key="1">
    <source>
        <dbReference type="ARBA" id="ARBA00022884"/>
    </source>
</evidence>
<feature type="region of interest" description="Disordered" evidence="3">
    <location>
        <begin position="215"/>
        <end position="245"/>
    </location>
</feature>
<protein>
    <recommendedName>
        <fullName evidence="4">RRM domain-containing protein</fullName>
    </recommendedName>
</protein>
<dbReference type="EMBL" id="ASPP01001165">
    <property type="protein sequence ID" value="ETO35929.1"/>
    <property type="molecule type" value="Genomic_DNA"/>
</dbReference>
<dbReference type="PANTHER" id="PTHR48025">
    <property type="entry name" value="OS02G0815200 PROTEIN"/>
    <property type="match status" value="1"/>
</dbReference>
<dbReference type="InterPro" id="IPR050502">
    <property type="entry name" value="Euk_RNA-bind_prot"/>
</dbReference>
<dbReference type="Gene3D" id="3.30.70.330">
    <property type="match status" value="1"/>
</dbReference>